<dbReference type="FunFam" id="3.30.390.30:FF:000001">
    <property type="entry name" value="Dihydrolipoyl dehydrogenase"/>
    <property type="match status" value="1"/>
</dbReference>
<dbReference type="Gene3D" id="3.30.390.30">
    <property type="match status" value="1"/>
</dbReference>
<dbReference type="PANTHER" id="PTHR22912">
    <property type="entry name" value="DISULFIDE OXIDOREDUCTASE"/>
    <property type="match status" value="1"/>
</dbReference>
<dbReference type="InterPro" id="IPR003016">
    <property type="entry name" value="2-oxoA_DH_lipoyl-BS"/>
</dbReference>
<dbReference type="InterPro" id="IPR050151">
    <property type="entry name" value="Class-I_Pyr_Nuc-Dis_Oxidored"/>
</dbReference>
<dbReference type="PROSITE" id="PS50968">
    <property type="entry name" value="BIOTINYL_LIPOYL"/>
    <property type="match status" value="1"/>
</dbReference>
<dbReference type="EMBL" id="CP114014">
    <property type="protein sequence ID" value="XAY04402.1"/>
    <property type="molecule type" value="Genomic_DNA"/>
</dbReference>
<protein>
    <recommendedName>
        <fullName evidence="3 12">Dihydrolipoyl dehydrogenase</fullName>
        <ecNumber evidence="2 12">1.8.1.4</ecNumber>
    </recommendedName>
</protein>
<dbReference type="InterPro" id="IPR016156">
    <property type="entry name" value="FAD/NAD-linked_Rdtase_dimer_sf"/>
</dbReference>
<evidence type="ECO:0000256" key="1">
    <source>
        <dbReference type="ARBA" id="ARBA00007532"/>
    </source>
</evidence>
<comment type="similarity">
    <text evidence="1 12">Belongs to the class-I pyridine nucleotide-disulfide oxidoreductase family.</text>
</comment>
<dbReference type="Gene3D" id="2.40.50.100">
    <property type="match status" value="1"/>
</dbReference>
<keyword evidence="7 12" id="KW-0560">Oxidoreductase</keyword>
<dbReference type="SUPFAM" id="SSF51230">
    <property type="entry name" value="Single hybrid motif"/>
    <property type="match status" value="1"/>
</dbReference>
<gene>
    <name evidence="15" type="ORF">DSM112329_01235</name>
</gene>
<dbReference type="PANTHER" id="PTHR22912:SF160">
    <property type="entry name" value="DIHYDROLIPOYL DEHYDROGENASE"/>
    <property type="match status" value="1"/>
</dbReference>
<evidence type="ECO:0000256" key="7">
    <source>
        <dbReference type="ARBA" id="ARBA00023002"/>
    </source>
</evidence>
<keyword evidence="10 12" id="KW-0676">Redox-active center</keyword>
<dbReference type="PRINTS" id="PR00411">
    <property type="entry name" value="PNDRDTASEI"/>
</dbReference>
<dbReference type="PROSITE" id="PS00076">
    <property type="entry name" value="PYRIDINE_REDOX_1"/>
    <property type="match status" value="1"/>
</dbReference>
<evidence type="ECO:0000313" key="15">
    <source>
        <dbReference type="EMBL" id="XAY04402.1"/>
    </source>
</evidence>
<name>A0AAU7ARW5_9ACTN</name>
<dbReference type="GO" id="GO:0006103">
    <property type="term" value="P:2-oxoglutarate metabolic process"/>
    <property type="evidence" value="ECO:0007669"/>
    <property type="project" value="TreeGrafter"/>
</dbReference>
<dbReference type="SUPFAM" id="SSF55424">
    <property type="entry name" value="FAD/NAD-linked reductases, dimerisation (C-terminal) domain"/>
    <property type="match status" value="1"/>
</dbReference>
<dbReference type="InterPro" id="IPR012999">
    <property type="entry name" value="Pyr_OxRdtase_I_AS"/>
</dbReference>
<proteinExistence type="inferred from homology"/>
<evidence type="ECO:0000256" key="3">
    <source>
        <dbReference type="ARBA" id="ARBA00016961"/>
    </source>
</evidence>
<dbReference type="PRINTS" id="PR00368">
    <property type="entry name" value="FADPNR"/>
</dbReference>
<accession>A0AAU7ARW5</accession>
<keyword evidence="4 12" id="KW-0285">Flavoprotein</keyword>
<keyword evidence="8 12" id="KW-0520">NAD</keyword>
<evidence type="ECO:0000256" key="13">
    <source>
        <dbReference type="SAM" id="MobiDB-lite"/>
    </source>
</evidence>
<feature type="domain" description="Lipoyl-binding" evidence="14">
    <location>
        <begin position="2"/>
        <end position="78"/>
    </location>
</feature>
<dbReference type="RefSeq" id="WP_354700943.1">
    <property type="nucleotide sequence ID" value="NZ_CP114014.1"/>
</dbReference>
<dbReference type="Pfam" id="PF02852">
    <property type="entry name" value="Pyr_redox_dim"/>
    <property type="match status" value="1"/>
</dbReference>
<dbReference type="GO" id="GO:0050660">
    <property type="term" value="F:flavin adenine dinucleotide binding"/>
    <property type="evidence" value="ECO:0007669"/>
    <property type="project" value="InterPro"/>
</dbReference>
<evidence type="ECO:0000256" key="11">
    <source>
        <dbReference type="ARBA" id="ARBA00049187"/>
    </source>
</evidence>
<dbReference type="InterPro" id="IPR006258">
    <property type="entry name" value="Lipoamide_DH"/>
</dbReference>
<dbReference type="NCBIfam" id="TIGR01350">
    <property type="entry name" value="lipoamide_DH"/>
    <property type="match status" value="1"/>
</dbReference>
<comment type="catalytic activity">
    <reaction evidence="11 12">
        <text>N(6)-[(R)-dihydrolipoyl]-L-lysyl-[protein] + NAD(+) = N(6)-[(R)-lipoyl]-L-lysyl-[protein] + NADH + H(+)</text>
        <dbReference type="Rhea" id="RHEA:15045"/>
        <dbReference type="Rhea" id="RHEA-COMP:10474"/>
        <dbReference type="Rhea" id="RHEA-COMP:10475"/>
        <dbReference type="ChEBI" id="CHEBI:15378"/>
        <dbReference type="ChEBI" id="CHEBI:57540"/>
        <dbReference type="ChEBI" id="CHEBI:57945"/>
        <dbReference type="ChEBI" id="CHEBI:83099"/>
        <dbReference type="ChEBI" id="CHEBI:83100"/>
        <dbReference type="EC" id="1.8.1.4"/>
    </reaction>
</comment>
<evidence type="ECO:0000256" key="4">
    <source>
        <dbReference type="ARBA" id="ARBA00022630"/>
    </source>
</evidence>
<dbReference type="PROSITE" id="PS00189">
    <property type="entry name" value="LIPOYL"/>
    <property type="match status" value="1"/>
</dbReference>
<evidence type="ECO:0000256" key="5">
    <source>
        <dbReference type="ARBA" id="ARBA00022823"/>
    </source>
</evidence>
<dbReference type="KEGG" id="parq:DSM112329_01235"/>
<dbReference type="InterPro" id="IPR023753">
    <property type="entry name" value="FAD/NAD-binding_dom"/>
</dbReference>
<evidence type="ECO:0000256" key="12">
    <source>
        <dbReference type="RuleBase" id="RU003692"/>
    </source>
</evidence>
<dbReference type="EC" id="1.8.1.4" evidence="2 12"/>
<evidence type="ECO:0000256" key="10">
    <source>
        <dbReference type="ARBA" id="ARBA00023284"/>
    </source>
</evidence>
<organism evidence="15">
    <name type="scientific">Paraconexibacter sp. AEG42_29</name>
    <dbReference type="NCBI Taxonomy" id="2997339"/>
    <lineage>
        <taxon>Bacteria</taxon>
        <taxon>Bacillati</taxon>
        <taxon>Actinomycetota</taxon>
        <taxon>Thermoleophilia</taxon>
        <taxon>Solirubrobacterales</taxon>
        <taxon>Paraconexibacteraceae</taxon>
        <taxon>Paraconexibacter</taxon>
    </lineage>
</organism>
<dbReference type="AlphaFoldDB" id="A0AAU7ARW5"/>
<feature type="region of interest" description="Disordered" evidence="13">
    <location>
        <begin position="83"/>
        <end position="136"/>
    </location>
</feature>
<reference evidence="15" key="1">
    <citation type="submission" date="2022-12" db="EMBL/GenBank/DDBJ databases">
        <title>Paraconexibacter alkalitolerans sp. nov. and Baekduia alba sp. nov., isolated from soil and emended description of the genera Paraconexibacter (Chun et al., 2020) and Baekduia (An et al., 2020).</title>
        <authorList>
            <person name="Vieira S."/>
            <person name="Huber K.J."/>
            <person name="Geppert A."/>
            <person name="Wolf J."/>
            <person name="Neumann-Schaal M."/>
            <person name="Muesken M."/>
            <person name="Overmann J."/>
        </authorList>
    </citation>
    <scope>NUCLEOTIDE SEQUENCE</scope>
    <source>
        <strain evidence="15">AEG42_29</strain>
    </source>
</reference>
<dbReference type="InterPro" id="IPR011053">
    <property type="entry name" value="Single_hybrid_motif"/>
</dbReference>
<evidence type="ECO:0000256" key="2">
    <source>
        <dbReference type="ARBA" id="ARBA00012608"/>
    </source>
</evidence>
<comment type="miscellaneous">
    <text evidence="12">The active site is a redox-active disulfide bond.</text>
</comment>
<dbReference type="SUPFAM" id="SSF51905">
    <property type="entry name" value="FAD/NAD(P)-binding domain"/>
    <property type="match status" value="1"/>
</dbReference>
<evidence type="ECO:0000256" key="6">
    <source>
        <dbReference type="ARBA" id="ARBA00022827"/>
    </source>
</evidence>
<sequence>MATTVTVPVPDIGDFDDVPVVEVLVAPGDTVAKEDSLVVLESEKATMEVPSPAAGKVIEVMVKVGDAVKEGVPLLTLEVADSAGDRTGETSSAAGTPPSASARSSLALPDDAPEGMPTAPASASVASDRALPDPSALPEADVSAQLVVLGSGPGGYTAAFRAADLGLDVLMIERYEQLGGVCLNVGCIPSKALLHTAKLITDAETSGEHGVAFAAPDIDLDKLREFKDGVVGKLVGGLSGMAKQRKVRTVHGVAEFRGPNLIAVQTSGGEQTIAFEQCIIAAGSEAVKLPDLPDDERIMDSTGALELRDIPGSLLIVGGGIIGLEMATVYDALGSQVTVVELADVLIPGADQDLVRPLKKRIEKRYAGIHLGTRVEAISAEDDGLHVRFAGKETPATTTFDRVIIAVGRRPNGKAIKAGKAGVEVDDRGFIPVDAKLRTNVPHISAIGDVVPGPMLAHKAIHEGKTAAEVIAGEDVVFDAKTIPSVAYTDPEVAWMGLTETEAKAQDIPHETASFPWAASGRALSFGRSEGATKLIVEPETHRILGAGAVGVHAGDLIAEAVLALEMGAVAGDLALTVHPHPTLSETMGLAADLIEGTITDLPQPRKRAPK</sequence>
<dbReference type="InterPro" id="IPR000089">
    <property type="entry name" value="Biotin_lipoyl"/>
</dbReference>
<comment type="cofactor">
    <cofactor evidence="12">
        <name>FAD</name>
        <dbReference type="ChEBI" id="CHEBI:57692"/>
    </cofactor>
    <text evidence="12">Binds 1 FAD per subunit.</text>
</comment>
<dbReference type="GO" id="GO:0004148">
    <property type="term" value="F:dihydrolipoyl dehydrogenase (NADH) activity"/>
    <property type="evidence" value="ECO:0007669"/>
    <property type="project" value="UniProtKB-EC"/>
</dbReference>
<keyword evidence="6 12" id="KW-0274">FAD</keyword>
<dbReference type="InterPro" id="IPR036188">
    <property type="entry name" value="FAD/NAD-bd_sf"/>
</dbReference>
<dbReference type="CDD" id="cd06849">
    <property type="entry name" value="lipoyl_domain"/>
    <property type="match status" value="1"/>
</dbReference>
<dbReference type="InterPro" id="IPR004099">
    <property type="entry name" value="Pyr_nucl-diS_OxRdtase_dimer"/>
</dbReference>
<evidence type="ECO:0000259" key="14">
    <source>
        <dbReference type="PROSITE" id="PS50968"/>
    </source>
</evidence>
<evidence type="ECO:0000256" key="8">
    <source>
        <dbReference type="ARBA" id="ARBA00023027"/>
    </source>
</evidence>
<dbReference type="Gene3D" id="3.50.50.60">
    <property type="entry name" value="FAD/NAD(P)-binding domain"/>
    <property type="match status" value="2"/>
</dbReference>
<dbReference type="Pfam" id="PF07992">
    <property type="entry name" value="Pyr_redox_2"/>
    <property type="match status" value="1"/>
</dbReference>
<keyword evidence="5" id="KW-0450">Lipoyl</keyword>
<keyword evidence="9" id="KW-1015">Disulfide bond</keyword>
<evidence type="ECO:0000256" key="9">
    <source>
        <dbReference type="ARBA" id="ARBA00023157"/>
    </source>
</evidence>
<dbReference type="Pfam" id="PF00364">
    <property type="entry name" value="Biotin_lipoyl"/>
    <property type="match status" value="1"/>
</dbReference>
<feature type="compositionally biased region" description="Low complexity" evidence="13">
    <location>
        <begin position="90"/>
        <end position="110"/>
    </location>
</feature>